<keyword evidence="8" id="KW-0539">Nucleus</keyword>
<feature type="domain" description="C2H2-type" evidence="10">
    <location>
        <begin position="208"/>
        <end position="237"/>
    </location>
</feature>
<evidence type="ECO:0000256" key="5">
    <source>
        <dbReference type="ARBA" id="ARBA00022833"/>
    </source>
</evidence>
<comment type="subcellular location">
    <subcellularLocation>
        <location evidence="1">Nucleus</location>
    </subcellularLocation>
</comment>
<dbReference type="InterPro" id="IPR013087">
    <property type="entry name" value="Znf_C2H2_type"/>
</dbReference>
<keyword evidence="12" id="KW-1185">Reference proteome</keyword>
<evidence type="ECO:0000313" key="11">
    <source>
        <dbReference type="EMBL" id="ELA42818.1"/>
    </source>
</evidence>
<evidence type="ECO:0000256" key="6">
    <source>
        <dbReference type="ARBA" id="ARBA00023015"/>
    </source>
</evidence>
<evidence type="ECO:0000313" key="12">
    <source>
        <dbReference type="Proteomes" id="UP000011082"/>
    </source>
</evidence>
<dbReference type="Pfam" id="PF00096">
    <property type="entry name" value="zf-C2H2"/>
    <property type="match status" value="2"/>
</dbReference>
<evidence type="ECO:0000256" key="8">
    <source>
        <dbReference type="ARBA" id="ARBA00023242"/>
    </source>
</evidence>
<keyword evidence="2" id="KW-0479">Metal-binding</keyword>
<dbReference type="SUPFAM" id="SSF57667">
    <property type="entry name" value="beta-beta-alpha zinc fingers"/>
    <property type="match status" value="2"/>
</dbReference>
<dbReference type="EMBL" id="JH370130">
    <property type="protein sequence ID" value="ELA42818.1"/>
    <property type="molecule type" value="Genomic_DNA"/>
</dbReference>
<evidence type="ECO:0000256" key="2">
    <source>
        <dbReference type="ARBA" id="ARBA00022723"/>
    </source>
</evidence>
<evidence type="ECO:0000256" key="4">
    <source>
        <dbReference type="ARBA" id="ARBA00022771"/>
    </source>
</evidence>
<evidence type="ECO:0000256" key="7">
    <source>
        <dbReference type="ARBA" id="ARBA00023163"/>
    </source>
</evidence>
<reference evidence="12" key="1">
    <citation type="submission" date="2011-05" db="EMBL/GenBank/DDBJ databases">
        <title>The genome sequence of Vittaforma corneae strain ATCC 50505.</title>
        <authorList>
            <consortium name="The Broad Institute Genome Sequencing Platform"/>
            <person name="Cuomo C."/>
            <person name="Didier E."/>
            <person name="Bowers L."/>
            <person name="Young S.K."/>
            <person name="Zeng Q."/>
            <person name="Gargeya S."/>
            <person name="Fitzgerald M."/>
            <person name="Haas B."/>
            <person name="Abouelleil A."/>
            <person name="Alvarado L."/>
            <person name="Arachchi H.M."/>
            <person name="Berlin A."/>
            <person name="Chapman S.B."/>
            <person name="Gearin G."/>
            <person name="Goldberg J."/>
            <person name="Griggs A."/>
            <person name="Gujja S."/>
            <person name="Hansen M."/>
            <person name="Heiman D."/>
            <person name="Howarth C."/>
            <person name="Larimer J."/>
            <person name="Lui A."/>
            <person name="MacDonald P.J.P."/>
            <person name="McCowen C."/>
            <person name="Montmayeur A."/>
            <person name="Murphy C."/>
            <person name="Neiman D."/>
            <person name="Pearson M."/>
            <person name="Priest M."/>
            <person name="Roberts A."/>
            <person name="Saif S."/>
            <person name="Shea T."/>
            <person name="Sisk P."/>
            <person name="Stolte C."/>
            <person name="Sykes S."/>
            <person name="Wortman J."/>
            <person name="Nusbaum C."/>
            <person name="Birren B."/>
        </authorList>
    </citation>
    <scope>NUCLEOTIDE SEQUENCE [LARGE SCALE GENOMIC DNA]</scope>
    <source>
        <strain evidence="12">ATCC 50505</strain>
    </source>
</reference>
<accession>L2GPK0</accession>
<dbReference type="RefSeq" id="XP_007603586.1">
    <property type="nucleotide sequence ID" value="XM_007603524.1"/>
</dbReference>
<evidence type="ECO:0000256" key="1">
    <source>
        <dbReference type="ARBA" id="ARBA00004123"/>
    </source>
</evidence>
<dbReference type="Proteomes" id="UP000011082">
    <property type="component" value="Unassembled WGS sequence"/>
</dbReference>
<dbReference type="SMART" id="SM00355">
    <property type="entry name" value="ZnF_C2H2"/>
    <property type="match status" value="2"/>
</dbReference>
<dbReference type="InterPro" id="IPR036236">
    <property type="entry name" value="Znf_C2H2_sf"/>
</dbReference>
<dbReference type="GeneID" id="19880851"/>
<dbReference type="STRING" id="993615.L2GPK0"/>
<feature type="non-terminal residue" evidence="11">
    <location>
        <position position="275"/>
    </location>
</feature>
<dbReference type="HOGENOM" id="CLU_084834_0_0_1"/>
<keyword evidence="4 9" id="KW-0863">Zinc-finger</keyword>
<dbReference type="OrthoDB" id="654211at2759"/>
<keyword evidence="7" id="KW-0804">Transcription</keyword>
<dbReference type="AlphaFoldDB" id="L2GPK0"/>
<gene>
    <name evidence="11" type="ORF">VICG_00133</name>
</gene>
<dbReference type="InParanoid" id="L2GPK0"/>
<dbReference type="Gene3D" id="3.30.160.60">
    <property type="entry name" value="Classic Zinc Finger"/>
    <property type="match status" value="2"/>
</dbReference>
<organism evidence="11 12">
    <name type="scientific">Vittaforma corneae (strain ATCC 50505)</name>
    <name type="common">Microsporidian parasite</name>
    <name type="synonym">Nosema corneum</name>
    <dbReference type="NCBI Taxonomy" id="993615"/>
    <lineage>
        <taxon>Eukaryota</taxon>
        <taxon>Fungi</taxon>
        <taxon>Fungi incertae sedis</taxon>
        <taxon>Microsporidia</taxon>
        <taxon>Nosematidae</taxon>
        <taxon>Vittaforma</taxon>
    </lineage>
</organism>
<dbReference type="FunFam" id="3.30.160.60:FF:000125">
    <property type="entry name" value="Putative zinc finger protein 143"/>
    <property type="match status" value="2"/>
</dbReference>
<dbReference type="PROSITE" id="PS00028">
    <property type="entry name" value="ZINC_FINGER_C2H2_1"/>
    <property type="match status" value="2"/>
</dbReference>
<protein>
    <recommendedName>
        <fullName evidence="10">C2H2-type domain-containing protein</fullName>
    </recommendedName>
</protein>
<dbReference type="GO" id="GO:0005634">
    <property type="term" value="C:nucleus"/>
    <property type="evidence" value="ECO:0007669"/>
    <property type="project" value="UniProtKB-SubCell"/>
</dbReference>
<keyword evidence="6" id="KW-0805">Transcription regulation</keyword>
<evidence type="ECO:0000259" key="10">
    <source>
        <dbReference type="PROSITE" id="PS50157"/>
    </source>
</evidence>
<dbReference type="PANTHER" id="PTHR47428">
    <property type="entry name" value="REGULATORY PROTEIN MIG1-RELATED"/>
    <property type="match status" value="1"/>
</dbReference>
<dbReference type="GO" id="GO:0008270">
    <property type="term" value="F:zinc ion binding"/>
    <property type="evidence" value="ECO:0007669"/>
    <property type="project" value="UniProtKB-KW"/>
</dbReference>
<feature type="domain" description="C2H2-type" evidence="10">
    <location>
        <begin position="238"/>
        <end position="263"/>
    </location>
</feature>
<dbReference type="GO" id="GO:0005737">
    <property type="term" value="C:cytoplasm"/>
    <property type="evidence" value="ECO:0007669"/>
    <property type="project" value="TreeGrafter"/>
</dbReference>
<proteinExistence type="predicted"/>
<name>L2GPK0_VITCO</name>
<keyword evidence="5" id="KW-0862">Zinc</keyword>
<keyword evidence="3" id="KW-0677">Repeat</keyword>
<dbReference type="PANTHER" id="PTHR47428:SF1">
    <property type="entry name" value="REGULATORY PROTEIN MIG1-RELATED"/>
    <property type="match status" value="1"/>
</dbReference>
<dbReference type="InterPro" id="IPR051007">
    <property type="entry name" value="creA/MIG_C2H2-ZnF"/>
</dbReference>
<evidence type="ECO:0000256" key="9">
    <source>
        <dbReference type="PROSITE-ProRule" id="PRU00042"/>
    </source>
</evidence>
<sequence>MHDRDFVKEFNVIIEQYKMSPFGFRLRKTGNILKLVEYNGLLYIDNDNLLKIVNELLGPNIPDEMREYLPKITFSEIISVEAQKFKESYRLTCVQFVDHLFFSKCCEWLRDREECHRVSGIDDLFFNPMQQDNGPNKFYFNSFNDKCVGIDEMFPFREIWKFDNLGVPQKLTNENRREPFYSRDLSINQRPRGKQMNLSRECLKERPYVCEVPLCERAFKRYEHLKRHMKMHTGDRPFKCTFPGCNKSFSRSDNLTQHMKTHSIGMKQSERIYFK</sequence>
<evidence type="ECO:0000256" key="3">
    <source>
        <dbReference type="ARBA" id="ARBA00022737"/>
    </source>
</evidence>
<dbReference type="PROSITE" id="PS50157">
    <property type="entry name" value="ZINC_FINGER_C2H2_2"/>
    <property type="match status" value="2"/>
</dbReference>
<dbReference type="GO" id="GO:0000433">
    <property type="term" value="P:carbon catabolite repression of transcription from RNA polymerase II promoter by glucose"/>
    <property type="evidence" value="ECO:0007669"/>
    <property type="project" value="TreeGrafter"/>
</dbReference>
<dbReference type="VEuPathDB" id="MicrosporidiaDB:VICG_00133"/>
<dbReference type="GO" id="GO:0000978">
    <property type="term" value="F:RNA polymerase II cis-regulatory region sequence-specific DNA binding"/>
    <property type="evidence" value="ECO:0007669"/>
    <property type="project" value="TreeGrafter"/>
</dbReference>